<dbReference type="EMBL" id="LK022848">
    <property type="protein sequence ID" value="CDR15072.1"/>
    <property type="molecule type" value="Genomic_DNA"/>
</dbReference>
<gene>
    <name evidence="1" type="ORF">SIRAN8552</name>
</gene>
<proteinExistence type="predicted"/>
<evidence type="ECO:0000313" key="1">
    <source>
        <dbReference type="EMBL" id="CDR15072.1"/>
    </source>
</evidence>
<protein>
    <submittedName>
        <fullName evidence="1">Uncharacterized protein</fullName>
    </submittedName>
</protein>
<dbReference type="HOGENOM" id="CLU_3384057_0_0_11"/>
<accession>A0A061A0N5</accession>
<sequence>MPATVNGTFVEERRTHLSRVVSSMGSGLFFAAR</sequence>
<organism evidence="1">
    <name type="scientific">Streptomyces iranensis</name>
    <dbReference type="NCBI Taxonomy" id="576784"/>
    <lineage>
        <taxon>Bacteria</taxon>
        <taxon>Bacillati</taxon>
        <taxon>Actinomycetota</taxon>
        <taxon>Actinomycetes</taxon>
        <taxon>Kitasatosporales</taxon>
        <taxon>Streptomycetaceae</taxon>
        <taxon>Streptomyces</taxon>
        <taxon>Streptomyces violaceusniger group</taxon>
    </lineage>
</organism>
<reference evidence="1" key="1">
    <citation type="submission" date="2014-05" db="EMBL/GenBank/DDBJ databases">
        <authorList>
            <person name="Horn Fabian"/>
        </authorList>
    </citation>
    <scope>NUCLEOTIDE SEQUENCE</scope>
</reference>
<dbReference type="AlphaFoldDB" id="A0A061A0N5"/>
<name>A0A061A0N5_9ACTN</name>